<reference evidence="2 3" key="1">
    <citation type="submission" date="2023-06" db="EMBL/GenBank/DDBJ databases">
        <title>Cellulomonas sp. MW4 Whole genome sequence.</title>
        <authorList>
            <person name="Park S."/>
        </authorList>
    </citation>
    <scope>NUCLEOTIDE SEQUENCE [LARGE SCALE GENOMIC DNA]</scope>
    <source>
        <strain evidence="2 3">MW4</strain>
    </source>
</reference>
<dbReference type="Pfam" id="PF01869">
    <property type="entry name" value="BcrAD_BadFG"/>
    <property type="match status" value="1"/>
</dbReference>
<dbReference type="RefSeq" id="WP_289456084.1">
    <property type="nucleotide sequence ID" value="NZ_JAUCGQ010000002.1"/>
</dbReference>
<dbReference type="PANTHER" id="PTHR12862:SF0">
    <property type="entry name" value="N-ACETYL-D-GLUCOSAMINE KINASE"/>
    <property type="match status" value="1"/>
</dbReference>
<dbReference type="PANTHER" id="PTHR12862">
    <property type="entry name" value="BADF TYPE ATPASE DOMAIN-CONTAINING PROTEIN"/>
    <property type="match status" value="1"/>
</dbReference>
<feature type="domain" description="ATPase BadF/BadG/BcrA/BcrD type" evidence="1">
    <location>
        <begin position="5"/>
        <end position="304"/>
    </location>
</feature>
<proteinExistence type="predicted"/>
<organism evidence="2 3">
    <name type="scientific">Cellulomonas alba</name>
    <dbReference type="NCBI Taxonomy" id="3053467"/>
    <lineage>
        <taxon>Bacteria</taxon>
        <taxon>Bacillati</taxon>
        <taxon>Actinomycetota</taxon>
        <taxon>Actinomycetes</taxon>
        <taxon>Micrococcales</taxon>
        <taxon>Cellulomonadaceae</taxon>
        <taxon>Cellulomonas</taxon>
    </lineage>
</organism>
<gene>
    <name evidence="2" type="ORF">QRT04_13830</name>
</gene>
<keyword evidence="3" id="KW-1185">Reference proteome</keyword>
<dbReference type="Gene3D" id="3.30.420.40">
    <property type="match status" value="2"/>
</dbReference>
<dbReference type="Proteomes" id="UP001529338">
    <property type="component" value="Unassembled WGS sequence"/>
</dbReference>
<dbReference type="CDD" id="cd24007">
    <property type="entry name" value="ASKHA_NBD_eukNAGK-like"/>
    <property type="match status" value="1"/>
</dbReference>
<evidence type="ECO:0000259" key="1">
    <source>
        <dbReference type="Pfam" id="PF01869"/>
    </source>
</evidence>
<name>A0ABT7SIK1_9CELL</name>
<dbReference type="EMBL" id="JAUCGQ010000002">
    <property type="protein sequence ID" value="MDM7856012.1"/>
    <property type="molecule type" value="Genomic_DNA"/>
</dbReference>
<accession>A0ABT7SIK1</accession>
<sequence length="329" mass="34074">MTAFLGVDGGGTKTAFCVVTDDGRIAGEVRATSTYYLGGADGVRVMGEVLAAGVREVCAIAGLGTDDIAHAFFALPGYGESSSRTADLDAAPRAALGHDRYSCGNDMVAGWAGSLGAQDGINVVAGTGSICYGEHDGRHVRVGGWSELFGDEGSGYWIAVRGLQAFSRMSDRRLAPGPLLDVVREHVGAGDELDVIGIVLGDWGSDRGKVAAMSRVVAQAADDGDAAARQILADAAGELAALVETAATRLGYADDEQVPVSCSGGVFSSPRVREEFATLLARATRRYDLREPLYPPAVGAALYAAHLAGTPLGRSARERLLEAVRATDV</sequence>
<dbReference type="InterPro" id="IPR002731">
    <property type="entry name" value="ATPase_BadF"/>
</dbReference>
<evidence type="ECO:0000313" key="2">
    <source>
        <dbReference type="EMBL" id="MDM7856012.1"/>
    </source>
</evidence>
<dbReference type="InterPro" id="IPR043129">
    <property type="entry name" value="ATPase_NBD"/>
</dbReference>
<dbReference type="InterPro" id="IPR039758">
    <property type="entry name" value="NAGK-like"/>
</dbReference>
<dbReference type="SUPFAM" id="SSF53067">
    <property type="entry name" value="Actin-like ATPase domain"/>
    <property type="match status" value="2"/>
</dbReference>
<evidence type="ECO:0000313" key="3">
    <source>
        <dbReference type="Proteomes" id="UP001529338"/>
    </source>
</evidence>
<protein>
    <submittedName>
        <fullName evidence="2">BadF/BadG/BcrA/BcrD ATPase family protein</fullName>
    </submittedName>
</protein>
<comment type="caution">
    <text evidence="2">The sequence shown here is derived from an EMBL/GenBank/DDBJ whole genome shotgun (WGS) entry which is preliminary data.</text>
</comment>